<feature type="domain" description="ABC transporter" evidence="11">
    <location>
        <begin position="817"/>
        <end position="1046"/>
    </location>
</feature>
<keyword evidence="8 10" id="KW-1133">Transmembrane helix</keyword>
<accession>A0A9C7Q3A3</accession>
<proteinExistence type="inferred from homology"/>
<feature type="transmembrane region" description="Helical" evidence="10">
    <location>
        <begin position="621"/>
        <end position="641"/>
    </location>
</feature>
<dbReference type="Pfam" id="PF00005">
    <property type="entry name" value="ABC_tran"/>
    <property type="match status" value="1"/>
</dbReference>
<feature type="transmembrane region" description="Helical" evidence="10">
    <location>
        <begin position="662"/>
        <end position="686"/>
    </location>
</feature>
<keyword evidence="6" id="KW-0547">Nucleotide-binding</keyword>
<dbReference type="Pfam" id="PF12698">
    <property type="entry name" value="ABC2_membrane_3"/>
    <property type="match status" value="1"/>
</dbReference>
<evidence type="ECO:0000256" key="3">
    <source>
        <dbReference type="ARBA" id="ARBA00014334"/>
    </source>
</evidence>
<dbReference type="GO" id="GO:0005524">
    <property type="term" value="F:ATP binding"/>
    <property type="evidence" value="ECO:0007669"/>
    <property type="project" value="UniProtKB-KW"/>
</dbReference>
<evidence type="ECO:0000256" key="1">
    <source>
        <dbReference type="ARBA" id="ARBA00004141"/>
    </source>
</evidence>
<dbReference type="SUPFAM" id="SSF52540">
    <property type="entry name" value="P-loop containing nucleoside triphosphate hydrolases"/>
    <property type="match status" value="1"/>
</dbReference>
<evidence type="ECO:0000256" key="2">
    <source>
        <dbReference type="ARBA" id="ARBA00008869"/>
    </source>
</evidence>
<comment type="similarity">
    <text evidence="2">Belongs to the ABC transporter superfamily. ABCA family.</text>
</comment>
<dbReference type="PANTHER" id="PTHR19229">
    <property type="entry name" value="ATP-BINDING CASSETTE TRANSPORTER SUBFAMILY A ABCA"/>
    <property type="match status" value="1"/>
</dbReference>
<feature type="transmembrane region" description="Helical" evidence="10">
    <location>
        <begin position="104"/>
        <end position="122"/>
    </location>
</feature>
<evidence type="ECO:0000313" key="12">
    <source>
        <dbReference type="EMBL" id="GJQ15034.1"/>
    </source>
</evidence>
<evidence type="ECO:0000256" key="6">
    <source>
        <dbReference type="ARBA" id="ARBA00022741"/>
    </source>
</evidence>
<dbReference type="PROSITE" id="PS00211">
    <property type="entry name" value="ABC_TRANSPORTER_1"/>
    <property type="match status" value="1"/>
</dbReference>
<dbReference type="GO" id="GO:0140359">
    <property type="term" value="F:ABC-type transporter activity"/>
    <property type="evidence" value="ECO:0007669"/>
    <property type="project" value="InterPro"/>
</dbReference>
<reference evidence="12" key="1">
    <citation type="journal article" date="2022" name="Proc. Natl. Acad. Sci. U.S.A.">
        <title>Life cycle and functional genomics of the unicellular red alga Galdieria for elucidating algal and plant evolution and industrial use.</title>
        <authorList>
            <person name="Hirooka S."/>
            <person name="Itabashi T."/>
            <person name="Ichinose T.M."/>
            <person name="Onuma R."/>
            <person name="Fujiwara T."/>
            <person name="Yamashita S."/>
            <person name="Jong L.W."/>
            <person name="Tomita R."/>
            <person name="Iwane A.H."/>
            <person name="Miyagishima S.Y."/>
        </authorList>
    </citation>
    <scope>NUCLEOTIDE SEQUENCE</scope>
    <source>
        <strain evidence="12">NBRC 102759</strain>
    </source>
</reference>
<dbReference type="Gene3D" id="3.40.50.300">
    <property type="entry name" value="P-loop containing nucleotide triphosphate hydrolases"/>
    <property type="match status" value="1"/>
</dbReference>
<evidence type="ECO:0000259" key="11">
    <source>
        <dbReference type="PROSITE" id="PS50893"/>
    </source>
</evidence>
<keyword evidence="13" id="KW-1185">Reference proteome</keyword>
<dbReference type="InterPro" id="IPR013525">
    <property type="entry name" value="ABC2_TM"/>
</dbReference>
<dbReference type="InterPro" id="IPR027417">
    <property type="entry name" value="P-loop_NTPase"/>
</dbReference>
<dbReference type="OrthoDB" id="10255969at2759"/>
<feature type="transmembrane region" description="Helical" evidence="10">
    <location>
        <begin position="522"/>
        <end position="549"/>
    </location>
</feature>
<evidence type="ECO:0000256" key="7">
    <source>
        <dbReference type="ARBA" id="ARBA00022840"/>
    </source>
</evidence>
<protein>
    <recommendedName>
        <fullName evidence="3">Probable ATP-dependent transporter ycf16</fullName>
    </recommendedName>
</protein>
<feature type="transmembrane region" description="Helical" evidence="10">
    <location>
        <begin position="480"/>
        <end position="502"/>
    </location>
</feature>
<dbReference type="GO" id="GO:0005319">
    <property type="term" value="F:lipid transporter activity"/>
    <property type="evidence" value="ECO:0007669"/>
    <property type="project" value="TreeGrafter"/>
</dbReference>
<dbReference type="Proteomes" id="UP001061958">
    <property type="component" value="Unassembled WGS sequence"/>
</dbReference>
<keyword evidence="4" id="KW-0813">Transport</keyword>
<evidence type="ECO:0000256" key="10">
    <source>
        <dbReference type="SAM" id="Phobius"/>
    </source>
</evidence>
<evidence type="ECO:0000313" key="13">
    <source>
        <dbReference type="Proteomes" id="UP001061958"/>
    </source>
</evidence>
<keyword evidence="7" id="KW-0067">ATP-binding</keyword>
<sequence length="1164" mass="130855">MLEQSLPCIPVVDGYNDNCNVTENSEETFKALYRGETQKHRRVVTWSGEGPIPEQFRSCDASEDCGVNNNHRSQRKTDILFYLNQTEALFLKSFHFQRRQKVELLLNILAPLIILAVLYGISKLADSIMHDTAVKYEAKDVGYFIPQFRNPYYVGTSNEFLVSQPSQGESAGSISYPSCDIFSNPSQCALLATEKNGQPDIKTPGILSEFTLQPFVGDNPEQFLVYGNFSQFRGNTTEMLKYLSYYEAAELYGHNLIDYALSVHTSDKESNGTVRNGESGRQDIIQILMSNNPGSLGFDSSYYAAFAFSYINTDIGNKSSSSRLSFSDSLNSFWKHTSRGVLSTIGFVVDVFYNAVLTETMDYYEYNSCTRGNCQLVASVMRLSDAFYRYTFGRSSSSGTLSPREGTIRAAVPSNFSVPDLSSSLSHLNYSNPNVSTLLLGSNLTQSERYRLTNRLPYHVANLLMPMGNGVPAIKNYLDIYGMIAIALLLHFLIPSYMRTLVYERTSGLRVLMKMMGLQTGVYWLVTYIFMLFMFILFSAIIIVLGIAFRITFFTENYPLTYIGLFFVWGNTCIAFSVFLSSLLRNPSQALMLGWTYVIVVNFMGFLYITKLVKYHASESLMNWTSILPSFAFLRALYYIGKANEAGFAVSLSGSTGMCRKPMPCCTVMVFLAVEWIIFLLLGIYIDLVFPQQGYRKHPLFFLGYPWFNSTKQGFSIQGLKNWITCCLPRAVTLSPREDTDLRMPSFDNTVSDMDSPRKFDSKDEVILNIDEVGDGTPTARSRISFPLDVLEEQRTCYRGILNEKPGVYLFHLRKEYHHSGILSSNRRVHVALNDLSFGIPIGSCVGMLGRNGAGKTTTVSIMSGLFPPTSGQAFLGGYSIWKDMQQINLLTGVCPQHSILWDDLTAEEHLRFYAKLKGGGSNIKKRVDSLLESVGLYSSRSQLVGKFSGGMKRRLSVAIAFAGDPEIVFLDEPSTGLDPLSKHALWKFIEEQKPGRAILLTTHAMDEAERLCDKIGLVSRGSLLCVGDPESLKNRLGMGYRIEVTIESKRHDQSAAVAKDILLRLNRVFEGKVELNRNINGHLIYNIPRSVVLLSKIFQEVAKLTKDFPVRDWAVSSSTLEDVFVRVVSNDKSDFLNDIQEIPSYSPQYFRRFRQRTVSSPIA</sequence>
<dbReference type="InterPro" id="IPR026082">
    <property type="entry name" value="ABCA"/>
</dbReference>
<dbReference type="CDD" id="cd03263">
    <property type="entry name" value="ABC_subfamily_A"/>
    <property type="match status" value="1"/>
</dbReference>
<dbReference type="PROSITE" id="PS50893">
    <property type="entry name" value="ABC_TRANSPORTER_2"/>
    <property type="match status" value="1"/>
</dbReference>
<reference evidence="12" key="2">
    <citation type="submission" date="2022-01" db="EMBL/GenBank/DDBJ databases">
        <authorList>
            <person name="Hirooka S."/>
            <person name="Miyagishima S.Y."/>
        </authorList>
    </citation>
    <scope>NUCLEOTIDE SEQUENCE</scope>
    <source>
        <strain evidence="12">NBRC 102759</strain>
    </source>
</reference>
<dbReference type="InterPro" id="IPR017871">
    <property type="entry name" value="ABC_transporter-like_CS"/>
</dbReference>
<feature type="transmembrane region" description="Helical" evidence="10">
    <location>
        <begin position="561"/>
        <end position="583"/>
    </location>
</feature>
<evidence type="ECO:0000256" key="4">
    <source>
        <dbReference type="ARBA" id="ARBA00022448"/>
    </source>
</evidence>
<keyword evidence="5 10" id="KW-0812">Transmembrane</keyword>
<dbReference type="FunFam" id="3.40.50.300:FF:000335">
    <property type="entry name" value="ATP binding cassette subfamily A member 5"/>
    <property type="match status" value="1"/>
</dbReference>
<comment type="subcellular location">
    <subcellularLocation>
        <location evidence="1">Membrane</location>
        <topology evidence="1">Multi-pass membrane protein</topology>
    </subcellularLocation>
</comment>
<keyword evidence="9 10" id="KW-0472">Membrane</keyword>
<dbReference type="InterPro" id="IPR003439">
    <property type="entry name" value="ABC_transporter-like_ATP-bd"/>
</dbReference>
<name>A0A9C7Q3A3_9RHOD</name>
<evidence type="ECO:0000256" key="5">
    <source>
        <dbReference type="ARBA" id="ARBA00022692"/>
    </source>
</evidence>
<comment type="caution">
    <text evidence="12">The sequence shown here is derived from an EMBL/GenBank/DDBJ whole genome shotgun (WGS) entry which is preliminary data.</text>
</comment>
<dbReference type="GO" id="GO:0016887">
    <property type="term" value="F:ATP hydrolysis activity"/>
    <property type="evidence" value="ECO:0007669"/>
    <property type="project" value="InterPro"/>
</dbReference>
<feature type="transmembrane region" description="Helical" evidence="10">
    <location>
        <begin position="590"/>
        <end position="609"/>
    </location>
</feature>
<dbReference type="AlphaFoldDB" id="A0A9C7Q3A3"/>
<dbReference type="GO" id="GO:0016020">
    <property type="term" value="C:membrane"/>
    <property type="evidence" value="ECO:0007669"/>
    <property type="project" value="UniProtKB-SubCell"/>
</dbReference>
<dbReference type="EMBL" id="BQMJ01000063">
    <property type="protein sequence ID" value="GJQ15034.1"/>
    <property type="molecule type" value="Genomic_DNA"/>
</dbReference>
<organism evidence="12 13">
    <name type="scientific">Galdieria partita</name>
    <dbReference type="NCBI Taxonomy" id="83374"/>
    <lineage>
        <taxon>Eukaryota</taxon>
        <taxon>Rhodophyta</taxon>
        <taxon>Bangiophyceae</taxon>
        <taxon>Galdieriales</taxon>
        <taxon>Galdieriaceae</taxon>
        <taxon>Galdieria</taxon>
    </lineage>
</organism>
<dbReference type="SMART" id="SM00382">
    <property type="entry name" value="AAA"/>
    <property type="match status" value="1"/>
</dbReference>
<gene>
    <name evidence="12" type="ORF">GpartN1_g6825.t1</name>
</gene>
<dbReference type="PANTHER" id="PTHR19229:SF154">
    <property type="entry name" value="ABC TRANSPORTER A FAMILY MEMBER 3-RELATED"/>
    <property type="match status" value="1"/>
</dbReference>
<evidence type="ECO:0000256" key="9">
    <source>
        <dbReference type="ARBA" id="ARBA00023136"/>
    </source>
</evidence>
<dbReference type="InterPro" id="IPR003593">
    <property type="entry name" value="AAA+_ATPase"/>
</dbReference>
<evidence type="ECO:0000256" key="8">
    <source>
        <dbReference type="ARBA" id="ARBA00022989"/>
    </source>
</evidence>